<gene>
    <name evidence="4" type="ORF">FV139_07025</name>
</gene>
<comment type="similarity">
    <text evidence="1">Belongs to the AB hydrolase superfamily.</text>
</comment>
<evidence type="ECO:0000256" key="1">
    <source>
        <dbReference type="ARBA" id="ARBA00008645"/>
    </source>
</evidence>
<evidence type="ECO:0000313" key="5">
    <source>
        <dbReference type="Proteomes" id="UP000321039"/>
    </source>
</evidence>
<dbReference type="AlphaFoldDB" id="A0A5C9A6J2"/>
<reference evidence="4 5" key="1">
    <citation type="submission" date="2019-08" db="EMBL/GenBank/DDBJ databases">
        <title>Parahaliea maris sp. nov., isolated from the surface seawater.</title>
        <authorList>
            <person name="Liu Y."/>
        </authorList>
    </citation>
    <scope>NUCLEOTIDE SEQUENCE [LARGE SCALE GENOMIC DNA]</scope>
    <source>
        <strain evidence="4 5">HSLHS9</strain>
    </source>
</reference>
<dbReference type="Pfam" id="PF00561">
    <property type="entry name" value="Abhydrolase_1"/>
    <property type="match status" value="1"/>
</dbReference>
<comment type="caution">
    <text evidence="4">The sequence shown here is derived from an EMBL/GenBank/DDBJ whole genome shotgun (WGS) entry which is preliminary data.</text>
</comment>
<dbReference type="PRINTS" id="PR00111">
    <property type="entry name" value="ABHYDROLASE"/>
</dbReference>
<protein>
    <submittedName>
        <fullName evidence="4">Alpha/beta hydrolase</fullName>
    </submittedName>
</protein>
<keyword evidence="2 4" id="KW-0378">Hydrolase</keyword>
<evidence type="ECO:0000259" key="3">
    <source>
        <dbReference type="Pfam" id="PF00561"/>
    </source>
</evidence>
<dbReference type="InterPro" id="IPR029058">
    <property type="entry name" value="AB_hydrolase_fold"/>
</dbReference>
<dbReference type="InterPro" id="IPR050266">
    <property type="entry name" value="AB_hydrolase_sf"/>
</dbReference>
<organism evidence="4 5">
    <name type="scientific">Parahaliea maris</name>
    <dbReference type="NCBI Taxonomy" id="2716870"/>
    <lineage>
        <taxon>Bacteria</taxon>
        <taxon>Pseudomonadati</taxon>
        <taxon>Pseudomonadota</taxon>
        <taxon>Gammaproteobacteria</taxon>
        <taxon>Cellvibrionales</taxon>
        <taxon>Halieaceae</taxon>
        <taxon>Parahaliea</taxon>
    </lineage>
</organism>
<dbReference type="Gene3D" id="3.40.50.1820">
    <property type="entry name" value="alpha/beta hydrolase"/>
    <property type="match status" value="1"/>
</dbReference>
<dbReference type="GO" id="GO:0016787">
    <property type="term" value="F:hydrolase activity"/>
    <property type="evidence" value="ECO:0007669"/>
    <property type="project" value="UniProtKB-KW"/>
</dbReference>
<evidence type="ECO:0000313" key="4">
    <source>
        <dbReference type="EMBL" id="TXS95624.1"/>
    </source>
</evidence>
<keyword evidence="5" id="KW-1185">Reference proteome</keyword>
<dbReference type="PANTHER" id="PTHR43798:SF14">
    <property type="entry name" value="SERINE HYDROLASE-LIKE PROTEIN DDB_G0286239"/>
    <property type="match status" value="1"/>
</dbReference>
<dbReference type="RefSeq" id="WP_148067535.1">
    <property type="nucleotide sequence ID" value="NZ_VRZA01000002.1"/>
</dbReference>
<proteinExistence type="inferred from homology"/>
<dbReference type="SUPFAM" id="SSF53474">
    <property type="entry name" value="alpha/beta-Hydrolases"/>
    <property type="match status" value="1"/>
</dbReference>
<dbReference type="GO" id="GO:0016020">
    <property type="term" value="C:membrane"/>
    <property type="evidence" value="ECO:0007669"/>
    <property type="project" value="TreeGrafter"/>
</dbReference>
<evidence type="ECO:0000256" key="2">
    <source>
        <dbReference type="ARBA" id="ARBA00022801"/>
    </source>
</evidence>
<dbReference type="InterPro" id="IPR000073">
    <property type="entry name" value="AB_hydrolase_1"/>
</dbReference>
<dbReference type="EMBL" id="VRZA01000002">
    <property type="protein sequence ID" value="TXS95624.1"/>
    <property type="molecule type" value="Genomic_DNA"/>
</dbReference>
<feature type="domain" description="AB hydrolase-1" evidence="3">
    <location>
        <begin position="34"/>
        <end position="273"/>
    </location>
</feature>
<dbReference type="Proteomes" id="UP000321039">
    <property type="component" value="Unassembled WGS sequence"/>
</dbReference>
<dbReference type="PANTHER" id="PTHR43798">
    <property type="entry name" value="MONOACYLGLYCEROL LIPASE"/>
    <property type="match status" value="1"/>
</dbReference>
<accession>A0A5C9A6J2</accession>
<sequence>MTSSADFRTPSECRWDVDGLTLRGLSWGEPGAMPVLALHGWLDNAASFTRLAPQLEGCHVVAVDLSGQGRSSFRSPDATYQIWDDVPQLAALLDQLGWQRCALLGHSRGGIISTLLAASLPERISHLVMLDAVVPQAVDETAFPRQLGRFVHERQRALARTGKRYATWDEAIAARVRNGLPREAAQALASRSLEGDAEGGWEWRIDPRLRAASAVKMSDGQIRAVLGAIRAPALLLQAREGMMQHASLVELARAHMPQLQVRQVDGSHHFHMEPDIDPQVPDLLDFLAGD</sequence>
<name>A0A5C9A6J2_9GAMM</name>